<accession>A0A1A9EXW3</accession>
<reference evidence="3" key="1">
    <citation type="submission" date="2016-05" db="EMBL/GenBank/DDBJ databases">
        <authorList>
            <person name="Baek K."/>
            <person name="Yang S.-J."/>
        </authorList>
    </citation>
    <scope>NUCLEOTIDE SEQUENCE [LARGE SCALE GENOMIC DNA]</scope>
    <source>
        <strain evidence="3">ST58-10</strain>
    </source>
</reference>
<name>A0A1A9EXW3_9GAMM</name>
<evidence type="ECO:0000313" key="2">
    <source>
        <dbReference type="EMBL" id="ANG62498.1"/>
    </source>
</evidence>
<reference evidence="2 3" key="2">
    <citation type="journal article" date="2018" name="Int. J. Syst. Evol. Microbiol.">
        <title>Marinobacterium aestuarii sp. nov., a benzene-degrading marine bacterium isolated from estuary sediment.</title>
        <authorList>
            <person name="Bae S.S."/>
            <person name="Jung J."/>
            <person name="Chung D."/>
            <person name="Baek K."/>
        </authorList>
    </citation>
    <scope>NUCLEOTIDE SEQUENCE [LARGE SCALE GENOMIC DNA]</scope>
    <source>
        <strain evidence="2 3">ST58-10</strain>
    </source>
</reference>
<keyword evidence="3" id="KW-1185">Reference proteome</keyword>
<dbReference type="CDD" id="cd16329">
    <property type="entry name" value="LolA_like"/>
    <property type="match status" value="1"/>
</dbReference>
<dbReference type="Proteomes" id="UP000078070">
    <property type="component" value="Chromosome"/>
</dbReference>
<dbReference type="InterPro" id="IPR033399">
    <property type="entry name" value="TP_0789-like"/>
</dbReference>
<dbReference type="Gene3D" id="2.50.20.10">
    <property type="entry name" value="Lipoprotein localisation LolA/LolB/LppX"/>
    <property type="match status" value="1"/>
</dbReference>
<dbReference type="KEGG" id="mars:A8C75_08355"/>
<organism evidence="2 3">
    <name type="scientific">Marinobacterium aestuarii</name>
    <dbReference type="NCBI Taxonomy" id="1821621"/>
    <lineage>
        <taxon>Bacteria</taxon>
        <taxon>Pseudomonadati</taxon>
        <taxon>Pseudomonadota</taxon>
        <taxon>Gammaproteobacteria</taxon>
        <taxon>Oceanospirillales</taxon>
        <taxon>Oceanospirillaceae</taxon>
        <taxon>Marinobacterium</taxon>
    </lineage>
</organism>
<gene>
    <name evidence="2" type="ORF">A8C75_08355</name>
</gene>
<dbReference type="EMBL" id="CP015839">
    <property type="protein sequence ID" value="ANG62498.1"/>
    <property type="molecule type" value="Genomic_DNA"/>
</dbReference>
<evidence type="ECO:0000313" key="3">
    <source>
        <dbReference type="Proteomes" id="UP000078070"/>
    </source>
</evidence>
<feature type="domain" description="Uncharacterized protein TP-0789" evidence="1">
    <location>
        <begin position="91"/>
        <end position="274"/>
    </location>
</feature>
<protein>
    <submittedName>
        <fullName evidence="2">Outer membrane lipoprotein-sorting protein</fullName>
    </submittedName>
</protein>
<dbReference type="RefSeq" id="WP_067380652.1">
    <property type="nucleotide sequence ID" value="NZ_CP015839.1"/>
</dbReference>
<dbReference type="STRING" id="1821621.A8C75_08355"/>
<sequence length="276" mass="31548">MSVKRISRNGFYRSLAAFIGVAILCGPAFSEEPASKESAPERGLAIALEADQRDSGFADTTVNLAMLLNLSGTEEVRREMRQLTLEVEGDGDKSIMVFDRPRDLNGTAILTFTHKVGSDDQWLYLPALKRVKRISSADKSGPFMGSEFAYEDLSSQEVEKYTYTYLRDEPVEGEPCFVVERVPVDPKSGYTRQVTWVDQSEYRLRRVDYYDRKGELLKTMTLAGYTQYLDQYWRPAKMIMKNHQNGKGTTLIFEDYRFRTGLTDSDFNRSALSRIR</sequence>
<evidence type="ECO:0000259" key="1">
    <source>
        <dbReference type="Pfam" id="PF17131"/>
    </source>
</evidence>
<keyword evidence="2" id="KW-0449">Lipoprotein</keyword>
<dbReference type="Pfam" id="PF17131">
    <property type="entry name" value="LolA_like"/>
    <property type="match status" value="1"/>
</dbReference>
<dbReference type="AlphaFoldDB" id="A0A1A9EXW3"/>
<proteinExistence type="predicted"/>